<dbReference type="Pfam" id="PF00400">
    <property type="entry name" value="WD40"/>
    <property type="match status" value="5"/>
</dbReference>
<dbReference type="PROSITE" id="PS50082">
    <property type="entry name" value="WD_REPEATS_2"/>
    <property type="match status" value="4"/>
</dbReference>
<dbReference type="Proteomes" id="UP000238479">
    <property type="component" value="Chromosome 4"/>
</dbReference>
<dbReference type="SUPFAM" id="SSF50978">
    <property type="entry name" value="WD40 repeat-like"/>
    <property type="match status" value="1"/>
</dbReference>
<dbReference type="FunFam" id="2.130.10.10:FF:000775">
    <property type="entry name" value="BnaA09g28200D protein"/>
    <property type="match status" value="1"/>
</dbReference>
<dbReference type="PANTHER" id="PTHR22844">
    <property type="entry name" value="F-BOX AND WD40 DOMAIN PROTEIN"/>
    <property type="match status" value="1"/>
</dbReference>
<dbReference type="PROSITE" id="PS50294">
    <property type="entry name" value="WD_REPEATS_REGION"/>
    <property type="match status" value="4"/>
</dbReference>
<feature type="region of interest" description="Disordered" evidence="2">
    <location>
        <begin position="14"/>
        <end position="47"/>
    </location>
</feature>
<dbReference type="PANTHER" id="PTHR22844:SF387">
    <property type="entry name" value="F3I6.5 PROTEIN"/>
    <property type="match status" value="1"/>
</dbReference>
<name>A0A2P6R4A4_ROSCH</name>
<dbReference type="Gene3D" id="2.130.10.10">
    <property type="entry name" value="YVTN repeat-like/Quinoprotein amine dehydrogenase"/>
    <property type="match status" value="3"/>
</dbReference>
<evidence type="ECO:0000313" key="3">
    <source>
        <dbReference type="EMBL" id="PRQ41238.1"/>
    </source>
</evidence>
<dbReference type="SMART" id="SM00320">
    <property type="entry name" value="WD40"/>
    <property type="match status" value="7"/>
</dbReference>
<dbReference type="OrthoDB" id="674604at2759"/>
<keyword evidence="4" id="KW-1185">Reference proteome</keyword>
<accession>A0A2P6R4A4</accession>
<keyword evidence="1" id="KW-0853">WD repeat</keyword>
<feature type="repeat" description="WD" evidence="1">
    <location>
        <begin position="181"/>
        <end position="222"/>
    </location>
</feature>
<dbReference type="EMBL" id="PDCK01000042">
    <property type="protein sequence ID" value="PRQ41238.1"/>
    <property type="molecule type" value="Genomic_DNA"/>
</dbReference>
<proteinExistence type="predicted"/>
<dbReference type="InterPro" id="IPR001680">
    <property type="entry name" value="WD40_rpt"/>
</dbReference>
<dbReference type="InterPro" id="IPR036322">
    <property type="entry name" value="WD40_repeat_dom_sf"/>
</dbReference>
<reference evidence="3 4" key="1">
    <citation type="journal article" date="2018" name="Nat. Genet.">
        <title>The Rosa genome provides new insights in the design of modern roses.</title>
        <authorList>
            <person name="Bendahmane M."/>
        </authorList>
    </citation>
    <scope>NUCLEOTIDE SEQUENCE [LARGE SCALE GENOMIC DNA]</scope>
    <source>
        <strain evidence="4">cv. Old Blush</strain>
    </source>
</reference>
<feature type="repeat" description="WD" evidence="1">
    <location>
        <begin position="269"/>
        <end position="301"/>
    </location>
</feature>
<feature type="repeat" description="WD" evidence="1">
    <location>
        <begin position="316"/>
        <end position="345"/>
    </location>
</feature>
<gene>
    <name evidence="3" type="ORF">RchiOBHm_Chr4g0444751</name>
</gene>
<dbReference type="InterPro" id="IPR045182">
    <property type="entry name" value="JINGUBANG-like"/>
</dbReference>
<evidence type="ECO:0000313" key="4">
    <source>
        <dbReference type="Proteomes" id="UP000238479"/>
    </source>
</evidence>
<evidence type="ECO:0000256" key="1">
    <source>
        <dbReference type="PROSITE-ProRule" id="PRU00221"/>
    </source>
</evidence>
<dbReference type="InterPro" id="IPR015943">
    <property type="entry name" value="WD40/YVTN_repeat-like_dom_sf"/>
</dbReference>
<evidence type="ECO:0000256" key="2">
    <source>
        <dbReference type="SAM" id="MobiDB-lite"/>
    </source>
</evidence>
<sequence length="413" mass="45286">MGLVPCPLPCRTYSTESESNSSYHLHSDPSTSSISSQPSLPSVPSLSRQVLQQTQTTQLNCIATRKSGSACVCSLVLAGKFLYTGLSDGEIRSWSCRDISSNTSKPLATTNSTVKSLVIVGDKIFSAHQDHKIRVWQVNTTNEQKFKCKCIATLPTLKDRFPRLFFPNSYVQVRRHKKLTWVHHADAISALAVSKDESLLYSASWDRTFKIWRTSDFKCLESVSNAHEDAINAIVVSNDGFVYTGSADKKIKVWKKLIGEKHHTLVESLEKHKSAVNALAFSSDGSVLYSGACDRSILVWERDNGGGGGMVVVGALRGHTKAILCLAVAGNLVCSGSADCSVRIWRRGVGDDRSYSCLGVLEGHRRPVKCLTVAVDFDGDDRSDYVNSFVVYSGSLDCNIKVWQIQVPLVNSI</sequence>
<organism evidence="3 4">
    <name type="scientific">Rosa chinensis</name>
    <name type="common">China rose</name>
    <dbReference type="NCBI Taxonomy" id="74649"/>
    <lineage>
        <taxon>Eukaryota</taxon>
        <taxon>Viridiplantae</taxon>
        <taxon>Streptophyta</taxon>
        <taxon>Embryophyta</taxon>
        <taxon>Tracheophyta</taxon>
        <taxon>Spermatophyta</taxon>
        <taxon>Magnoliopsida</taxon>
        <taxon>eudicotyledons</taxon>
        <taxon>Gunneridae</taxon>
        <taxon>Pentapetalae</taxon>
        <taxon>rosids</taxon>
        <taxon>fabids</taxon>
        <taxon>Rosales</taxon>
        <taxon>Rosaceae</taxon>
        <taxon>Rosoideae</taxon>
        <taxon>Rosoideae incertae sedis</taxon>
        <taxon>Rosa</taxon>
    </lineage>
</organism>
<dbReference type="AlphaFoldDB" id="A0A2P6R4A4"/>
<dbReference type="Gramene" id="PRQ41238">
    <property type="protein sequence ID" value="PRQ41238"/>
    <property type="gene ID" value="RchiOBHm_Chr4g0444751"/>
</dbReference>
<dbReference type="OMA" id="RCCACHV"/>
<feature type="repeat" description="WD" evidence="1">
    <location>
        <begin position="224"/>
        <end position="255"/>
    </location>
</feature>
<comment type="caution">
    <text evidence="3">The sequence shown here is derived from an EMBL/GenBank/DDBJ whole genome shotgun (WGS) entry which is preliminary data.</text>
</comment>
<dbReference type="STRING" id="74649.A0A2P6R4A4"/>
<dbReference type="CDD" id="cd00200">
    <property type="entry name" value="WD40"/>
    <property type="match status" value="1"/>
</dbReference>
<protein>
    <submittedName>
        <fullName evidence="3">Putative transcription factor WD40-like family</fullName>
    </submittedName>
</protein>